<reference evidence="3" key="2">
    <citation type="submission" date="2024-06" db="EMBL/GenBank/DDBJ databases">
        <title>Micromonospora mangrovi CCTCC AA 2012012 genome sequences.</title>
        <authorList>
            <person name="Gao J."/>
        </authorList>
    </citation>
    <scope>NUCLEOTIDE SEQUENCE</scope>
    <source>
        <strain evidence="3">CCTCC AA 2012012</strain>
    </source>
</reference>
<keyword evidence="1" id="KW-0812">Transmembrane</keyword>
<keyword evidence="1" id="KW-1133">Transmembrane helix</keyword>
<sequence length="81" mass="9254">MGWSQWLIGGGLILVDVWGIAYWIMLRRAGSHKPFYSDGCPKPLVDSPFRADGSRKNILPKPGDGEVDDLEHLLEHEWEHR</sequence>
<dbReference type="RefSeq" id="WP_350934736.1">
    <property type="nucleotide sequence ID" value="NZ_CP157762.1"/>
</dbReference>
<keyword evidence="1" id="KW-0472">Membrane</keyword>
<evidence type="ECO:0000313" key="3">
    <source>
        <dbReference type="EMBL" id="XCH75340.1"/>
    </source>
</evidence>
<gene>
    <name evidence="3" type="ORF">ABUL08_04345</name>
    <name evidence="2" type="ORF">VK199_04320</name>
</gene>
<evidence type="ECO:0000256" key="1">
    <source>
        <dbReference type="SAM" id="Phobius"/>
    </source>
</evidence>
<feature type="transmembrane region" description="Helical" evidence="1">
    <location>
        <begin position="6"/>
        <end position="26"/>
    </location>
</feature>
<reference evidence="2" key="1">
    <citation type="submission" date="2024-01" db="EMBL/GenBank/DDBJ databases">
        <title>The genome sequence of Micromonospora mangrovi CCTCC AA 2012012.</title>
        <authorList>
            <person name="Gao J."/>
        </authorList>
    </citation>
    <scope>NUCLEOTIDE SEQUENCE</scope>
    <source>
        <strain evidence="2">CCTCC AA 2012012</strain>
    </source>
</reference>
<name>A0AAU8HFH1_9ACTN</name>
<evidence type="ECO:0000313" key="2">
    <source>
        <dbReference type="EMBL" id="XBP94639.1"/>
    </source>
</evidence>
<organism evidence="3">
    <name type="scientific">Micromonospora sp. CCTCC AA 2012012</name>
    <dbReference type="NCBI Taxonomy" id="3111921"/>
    <lineage>
        <taxon>Bacteria</taxon>
        <taxon>Bacillati</taxon>
        <taxon>Actinomycetota</taxon>
        <taxon>Actinomycetes</taxon>
        <taxon>Micromonosporales</taxon>
        <taxon>Micromonosporaceae</taxon>
        <taxon>Micromonospora</taxon>
    </lineage>
</organism>
<accession>A0AAU8HFH1</accession>
<protein>
    <submittedName>
        <fullName evidence="3">Uncharacterized protein</fullName>
    </submittedName>
</protein>
<proteinExistence type="predicted"/>
<dbReference type="AlphaFoldDB" id="A0AAU8HFH1"/>
<dbReference type="EMBL" id="CP159342">
    <property type="protein sequence ID" value="XCH75340.1"/>
    <property type="molecule type" value="Genomic_DNA"/>
</dbReference>
<dbReference type="EMBL" id="CP157762">
    <property type="protein sequence ID" value="XBP94639.1"/>
    <property type="molecule type" value="Genomic_DNA"/>
</dbReference>